<evidence type="ECO:0000313" key="1">
    <source>
        <dbReference type="EMBL" id="MFD1539582.1"/>
    </source>
</evidence>
<accession>A0ABW4GA41</accession>
<dbReference type="EMBL" id="JBHUCM010000017">
    <property type="protein sequence ID" value="MFD1539582.1"/>
    <property type="molecule type" value="Genomic_DNA"/>
</dbReference>
<proteinExistence type="predicted"/>
<evidence type="ECO:0000313" key="2">
    <source>
        <dbReference type="Proteomes" id="UP001597097"/>
    </source>
</evidence>
<protein>
    <submittedName>
        <fullName evidence="1">Uncharacterized protein</fullName>
    </submittedName>
</protein>
<dbReference type="Pfam" id="PF19953">
    <property type="entry name" value="EACC1"/>
    <property type="match status" value="1"/>
</dbReference>
<dbReference type="InterPro" id="IPR045428">
    <property type="entry name" value="EACC1"/>
</dbReference>
<name>A0ABW4GA41_9ACTN</name>
<dbReference type="Proteomes" id="UP001597097">
    <property type="component" value="Unassembled WGS sequence"/>
</dbReference>
<organism evidence="1 2">
    <name type="scientific">Nonomuraea guangzhouensis</name>
    <dbReference type="NCBI Taxonomy" id="1291555"/>
    <lineage>
        <taxon>Bacteria</taxon>
        <taxon>Bacillati</taxon>
        <taxon>Actinomycetota</taxon>
        <taxon>Actinomycetes</taxon>
        <taxon>Streptosporangiales</taxon>
        <taxon>Streptosporangiaceae</taxon>
        <taxon>Nonomuraea</taxon>
    </lineage>
</organism>
<keyword evidence="2" id="KW-1185">Reference proteome</keyword>
<gene>
    <name evidence="1" type="ORF">ACFSJ0_21190</name>
</gene>
<comment type="caution">
    <text evidence="1">The sequence shown here is derived from an EMBL/GenBank/DDBJ whole genome shotgun (WGS) entry which is preliminary data.</text>
</comment>
<sequence length="116" mass="12411">MQTQIQLTGGDETAEFAALWQWLTSERALAGTVKVVRRPAAEDELGGALDTLVLALSSAGAVAALSRALTTWLATRRADVTITVKASGEVKLDARRVKDQDIAPLLRQVLRAPDES</sequence>
<reference evidence="2" key="1">
    <citation type="journal article" date="2019" name="Int. J. Syst. Evol. Microbiol.">
        <title>The Global Catalogue of Microorganisms (GCM) 10K type strain sequencing project: providing services to taxonomists for standard genome sequencing and annotation.</title>
        <authorList>
            <consortium name="The Broad Institute Genomics Platform"/>
            <consortium name="The Broad Institute Genome Sequencing Center for Infectious Disease"/>
            <person name="Wu L."/>
            <person name="Ma J."/>
        </authorList>
    </citation>
    <scope>NUCLEOTIDE SEQUENCE [LARGE SCALE GENOMIC DNA]</scope>
    <source>
        <strain evidence="2">CGMCC 1.15399</strain>
    </source>
</reference>
<dbReference type="RefSeq" id="WP_219535208.1">
    <property type="nucleotide sequence ID" value="NZ_JAHKRM010000025.1"/>
</dbReference>